<keyword evidence="3" id="KW-1185">Reference proteome</keyword>
<dbReference type="EMBL" id="JACMSC010000017">
    <property type="protein sequence ID" value="KAG6480215.1"/>
    <property type="molecule type" value="Genomic_DNA"/>
</dbReference>
<comment type="caution">
    <text evidence="2">The sequence shown here is derived from an EMBL/GenBank/DDBJ whole genome shotgun (WGS) entry which is preliminary data.</text>
</comment>
<dbReference type="Proteomes" id="UP000734854">
    <property type="component" value="Unassembled WGS sequence"/>
</dbReference>
<reference evidence="2 3" key="1">
    <citation type="submission" date="2020-08" db="EMBL/GenBank/DDBJ databases">
        <title>Plant Genome Project.</title>
        <authorList>
            <person name="Zhang R.-G."/>
        </authorList>
    </citation>
    <scope>NUCLEOTIDE SEQUENCE [LARGE SCALE GENOMIC DNA]</scope>
    <source>
        <tissue evidence="2">Rhizome</tissue>
    </source>
</reference>
<dbReference type="GO" id="GO:0005811">
    <property type="term" value="C:lipid droplet"/>
    <property type="evidence" value="ECO:0007669"/>
    <property type="project" value="InterPro"/>
</dbReference>
<dbReference type="GO" id="GO:0016104">
    <property type="term" value="P:triterpenoid biosynthetic process"/>
    <property type="evidence" value="ECO:0007669"/>
    <property type="project" value="InterPro"/>
</dbReference>
<comment type="similarity">
    <text evidence="1">Belongs to the terpene cyclase/mutase family.</text>
</comment>
<name>A0A8J5F281_ZINOF</name>
<protein>
    <submittedName>
        <fullName evidence="2">Uncharacterized protein</fullName>
    </submittedName>
</protein>
<proteinExistence type="inferred from homology"/>
<dbReference type="AlphaFoldDB" id="A0A8J5F281"/>
<evidence type="ECO:0000313" key="3">
    <source>
        <dbReference type="Proteomes" id="UP000734854"/>
    </source>
</evidence>
<dbReference type="InterPro" id="IPR018333">
    <property type="entry name" value="Squalene_cyclase"/>
</dbReference>
<dbReference type="GO" id="GO:0031559">
    <property type="term" value="F:oxidosqualene cyclase activity"/>
    <property type="evidence" value="ECO:0007669"/>
    <property type="project" value="UniProtKB-ARBA"/>
</dbReference>
<organism evidence="2 3">
    <name type="scientific">Zingiber officinale</name>
    <name type="common">Ginger</name>
    <name type="synonym">Amomum zingiber</name>
    <dbReference type="NCBI Taxonomy" id="94328"/>
    <lineage>
        <taxon>Eukaryota</taxon>
        <taxon>Viridiplantae</taxon>
        <taxon>Streptophyta</taxon>
        <taxon>Embryophyta</taxon>
        <taxon>Tracheophyta</taxon>
        <taxon>Spermatophyta</taxon>
        <taxon>Magnoliopsida</taxon>
        <taxon>Liliopsida</taxon>
        <taxon>Zingiberales</taxon>
        <taxon>Zingiberaceae</taxon>
        <taxon>Zingiber</taxon>
    </lineage>
</organism>
<evidence type="ECO:0000256" key="1">
    <source>
        <dbReference type="ARBA" id="ARBA00009755"/>
    </source>
</evidence>
<sequence>MELDRSLESKYLRESVHFGNPMRVLKMPSTFEIEVGEVEGSRATTNNVVAATTELPPARSSMVPIIVASELAAPSSELTSSDQPLITHRKQPCLEAMVAPLPTVGPSARPLSKRGESSSSVVPIVQATRWTTPPSPDRTLSLFEIPLGSIPTQPLASSSRGLGVHHPTASSIPGRSQCYLSPFKSEWVQWPHYDYKAVDAKVRAVTLPPGQLADNFTQRVTESEASRLIRQHGTRRSHHLLDVDRDMNSNKVARSSYDMTMWRLKIMEGGSPWLCTTNNHAGRPVWEFDPNLGTPEEIEEVERAQEAFRESRFEKKNSADLLMRLQV</sequence>
<dbReference type="PANTHER" id="PTHR11764">
    <property type="entry name" value="TERPENE CYCLASE/MUTASE FAMILY MEMBER"/>
    <property type="match status" value="1"/>
</dbReference>
<evidence type="ECO:0000313" key="2">
    <source>
        <dbReference type="EMBL" id="KAG6480215.1"/>
    </source>
</evidence>
<dbReference type="PANTHER" id="PTHR11764:SF20">
    <property type="entry name" value="LANOSTEROL SYNTHASE"/>
    <property type="match status" value="1"/>
</dbReference>
<gene>
    <name evidence="2" type="ORF">ZIOFF_063695</name>
</gene>
<accession>A0A8J5F281</accession>